<keyword evidence="1" id="KW-0472">Membrane</keyword>
<dbReference type="Proteomes" id="UP000004980">
    <property type="component" value="Unassembled WGS sequence"/>
</dbReference>
<sequence length="623" mass="67965">MRMRRRVDVRRFLGRGVRQAMMSIKKRLLSMGVALMCGICHASSATTPAPDLLHSADRAAGLVSDQQQVAYKNVLDAYDHAQNQQPNDAALAIARCTFIQRFAWSEELAWSGVASKDLEACRTRLDKQFPSNPDALLFNLEQRFGKDAAGFGEPLVMRSANWTPAQRARLHAALSRAYAWQKDDRRAGEEAVIAAHLDPDSPQLLEAVRYLGGHGKVQEGVAMLAASPVAKMAWTESRRINTAVDVLTSAAALDELHRAEKAGLKIDTYTHARTLQHAGNSIAAQSILSADKAPIKNESPQLRQLRLDVAFDTHDANAAAAVIADEYSRSRNAVRLSSAYAHLLALDPPVAFRLDLLPLAAGVLTMVAMFACLPGLLLFPVHYRGVVRLRKGKLSEPLFAGIGLRHAWYALSLFLIALWLVMSFHSGTALIAQVKDKVGRVGWQSDLVVSYLWTLLFAAAGLAWIAKRIAWRNWWGQGAWKPVWILPAAGVLSLNVLRWATASRAPHVAETSVVSFAHSIVIGAKAMGSLPLAVAILCVAVPVIEELVFRGALLGGLSRHLGFRWSNVLQAVVFASMHQDLRAFAYLFLLALVAGWLARKTQGLAMPVLLHAVNNAIFVATVA</sequence>
<evidence type="ECO:0000259" key="3">
    <source>
        <dbReference type="Pfam" id="PF02517"/>
    </source>
</evidence>
<feature type="transmembrane region" description="Helical" evidence="1">
    <location>
        <begin position="451"/>
        <end position="471"/>
    </location>
</feature>
<reference evidence="4 5" key="1">
    <citation type="journal article" date="2012" name="J. Bacteriol.">
        <title>Draft Genome Sequence of the Soil Bacterium Burkholderia terrae Strain BS001, Which Interacts with Fungal Surface Structures.</title>
        <authorList>
            <person name="Nazir R."/>
            <person name="Hansen M.A."/>
            <person name="Sorensen S."/>
            <person name="van Elsas J.D."/>
        </authorList>
    </citation>
    <scope>NUCLEOTIDE SEQUENCE [LARGE SCALE GENOMIC DNA]</scope>
    <source>
        <strain evidence="4 5">BS001</strain>
    </source>
</reference>
<feature type="signal peptide" evidence="2">
    <location>
        <begin position="1"/>
        <end position="42"/>
    </location>
</feature>
<comment type="caution">
    <text evidence="4">The sequence shown here is derived from an EMBL/GenBank/DDBJ whole genome shotgun (WGS) entry which is preliminary data.</text>
</comment>
<dbReference type="EMBL" id="AKAU01000076">
    <property type="protein sequence ID" value="EIN00788.1"/>
    <property type="molecule type" value="Genomic_DNA"/>
</dbReference>
<name>A0ABN0FPW0_9BURK</name>
<feature type="domain" description="CAAX prenyl protease 2/Lysostaphin resistance protein A-like" evidence="3">
    <location>
        <begin position="530"/>
        <end position="617"/>
    </location>
</feature>
<feature type="transmembrane region" description="Helical" evidence="1">
    <location>
        <begin position="581"/>
        <end position="598"/>
    </location>
</feature>
<evidence type="ECO:0000256" key="1">
    <source>
        <dbReference type="SAM" id="Phobius"/>
    </source>
</evidence>
<dbReference type="InterPro" id="IPR003675">
    <property type="entry name" value="Rce1/LyrA-like_dom"/>
</dbReference>
<dbReference type="Pfam" id="PF02517">
    <property type="entry name" value="Rce1-like"/>
    <property type="match status" value="1"/>
</dbReference>
<accession>A0ABN0FPW0</accession>
<keyword evidence="1" id="KW-0812">Transmembrane</keyword>
<keyword evidence="1" id="KW-1133">Transmembrane helix</keyword>
<feature type="transmembrane region" description="Helical" evidence="1">
    <location>
        <begin position="408"/>
        <end position="431"/>
    </location>
</feature>
<dbReference type="PANTHER" id="PTHR43592">
    <property type="entry name" value="CAAX AMINO TERMINAL PROTEASE"/>
    <property type="match status" value="1"/>
</dbReference>
<keyword evidence="5" id="KW-1185">Reference proteome</keyword>
<organism evidence="4 5">
    <name type="scientific">Paraburkholderia hospita</name>
    <dbReference type="NCBI Taxonomy" id="169430"/>
    <lineage>
        <taxon>Bacteria</taxon>
        <taxon>Pseudomonadati</taxon>
        <taxon>Pseudomonadota</taxon>
        <taxon>Betaproteobacteria</taxon>
        <taxon>Burkholderiales</taxon>
        <taxon>Burkholderiaceae</taxon>
        <taxon>Paraburkholderia</taxon>
    </lineage>
</organism>
<dbReference type="PANTHER" id="PTHR43592:SF15">
    <property type="entry name" value="CAAX AMINO TERMINAL PROTEASE FAMILY PROTEIN"/>
    <property type="match status" value="1"/>
</dbReference>
<feature type="chain" id="PRO_5045468812" evidence="2">
    <location>
        <begin position="43"/>
        <end position="623"/>
    </location>
</feature>
<evidence type="ECO:0000313" key="5">
    <source>
        <dbReference type="Proteomes" id="UP000004980"/>
    </source>
</evidence>
<proteinExistence type="predicted"/>
<gene>
    <name evidence="4" type="ORF">WQE_12961</name>
</gene>
<feature type="transmembrane region" description="Helical" evidence="1">
    <location>
        <begin position="356"/>
        <end position="381"/>
    </location>
</feature>
<protein>
    <submittedName>
        <fullName evidence="4">Abortive infection protein</fullName>
    </submittedName>
</protein>
<evidence type="ECO:0000313" key="4">
    <source>
        <dbReference type="EMBL" id="EIN00788.1"/>
    </source>
</evidence>
<keyword evidence="2" id="KW-0732">Signal</keyword>
<feature type="transmembrane region" description="Helical" evidence="1">
    <location>
        <begin position="520"/>
        <end position="544"/>
    </location>
</feature>
<evidence type="ECO:0000256" key="2">
    <source>
        <dbReference type="SAM" id="SignalP"/>
    </source>
</evidence>